<feature type="non-terminal residue" evidence="2">
    <location>
        <position position="146"/>
    </location>
</feature>
<gene>
    <name evidence="2" type="ORF">ADUPG1_004013</name>
</gene>
<dbReference type="Pfam" id="PF00395">
    <property type="entry name" value="SLH"/>
    <property type="match status" value="1"/>
</dbReference>
<organism evidence="2 3">
    <name type="scientific">Aduncisulcus paluster</name>
    <dbReference type="NCBI Taxonomy" id="2918883"/>
    <lineage>
        <taxon>Eukaryota</taxon>
        <taxon>Metamonada</taxon>
        <taxon>Carpediemonas-like organisms</taxon>
        <taxon>Aduncisulcus</taxon>
    </lineage>
</organism>
<proteinExistence type="predicted"/>
<protein>
    <recommendedName>
        <fullName evidence="1">SLH domain-containing protein</fullName>
    </recommendedName>
</protein>
<dbReference type="InterPro" id="IPR001119">
    <property type="entry name" value="SLH_dom"/>
</dbReference>
<name>A0ABQ5JR64_9EUKA</name>
<dbReference type="PROSITE" id="PS51272">
    <property type="entry name" value="SLH"/>
    <property type="match status" value="1"/>
</dbReference>
<accession>A0ABQ5JR64</accession>
<evidence type="ECO:0000313" key="2">
    <source>
        <dbReference type="EMBL" id="GKT14011.1"/>
    </source>
</evidence>
<keyword evidence="3" id="KW-1185">Reference proteome</keyword>
<sequence>ILLMAGSAASYGENQSSGNLLKSNGFISGDENGNLNESAPLTRAQLMVLMAQLNGVFDQAKNFEGSGRFSDIDYTYAWYGSYIAYAEKMGWTAGYPDGTFKPSGVVTDKELATVLYKALGYPVKDLVFDKVVADLGNKGVQVSALS</sequence>
<reference evidence="2" key="1">
    <citation type="submission" date="2022-03" db="EMBL/GenBank/DDBJ databases">
        <title>Draft genome sequence of Aduncisulcus paluster, a free-living microaerophilic Fornicata.</title>
        <authorList>
            <person name="Yuyama I."/>
            <person name="Kume K."/>
            <person name="Tamura T."/>
            <person name="Inagaki Y."/>
            <person name="Hashimoto T."/>
        </authorList>
    </citation>
    <scope>NUCLEOTIDE SEQUENCE</scope>
    <source>
        <strain evidence="2">NY0171</strain>
    </source>
</reference>
<evidence type="ECO:0000259" key="1">
    <source>
        <dbReference type="PROSITE" id="PS51272"/>
    </source>
</evidence>
<feature type="non-terminal residue" evidence="2">
    <location>
        <position position="1"/>
    </location>
</feature>
<feature type="domain" description="SLH" evidence="1">
    <location>
        <begin position="66"/>
        <end position="129"/>
    </location>
</feature>
<evidence type="ECO:0000313" key="3">
    <source>
        <dbReference type="Proteomes" id="UP001057375"/>
    </source>
</evidence>
<dbReference type="EMBL" id="BQXS01005701">
    <property type="protein sequence ID" value="GKT14011.1"/>
    <property type="molecule type" value="Genomic_DNA"/>
</dbReference>
<comment type="caution">
    <text evidence="2">The sequence shown here is derived from an EMBL/GenBank/DDBJ whole genome shotgun (WGS) entry which is preliminary data.</text>
</comment>
<dbReference type="Proteomes" id="UP001057375">
    <property type="component" value="Unassembled WGS sequence"/>
</dbReference>